<dbReference type="GO" id="GO:0046983">
    <property type="term" value="F:protein dimerization activity"/>
    <property type="evidence" value="ECO:0007669"/>
    <property type="project" value="InterPro"/>
</dbReference>
<keyword evidence="5" id="KW-0539">Nucleus</keyword>
<dbReference type="Gene3D" id="3.40.1810.10">
    <property type="entry name" value="Transcription factor, MADS-box"/>
    <property type="match status" value="1"/>
</dbReference>
<dbReference type="GO" id="GO:0000981">
    <property type="term" value="F:DNA-binding transcription factor activity, RNA polymerase II-specific"/>
    <property type="evidence" value="ECO:0007669"/>
    <property type="project" value="TreeGrafter"/>
</dbReference>
<dbReference type="AlphaFoldDB" id="A0A2G2V7B2"/>
<comment type="subcellular location">
    <subcellularLocation>
        <location evidence="1">Nucleus</location>
    </subcellularLocation>
</comment>
<dbReference type="Pfam" id="PF00319">
    <property type="entry name" value="SRF-TF"/>
    <property type="match status" value="1"/>
</dbReference>
<keyword evidence="4" id="KW-0804">Transcription</keyword>
<dbReference type="GO" id="GO:0005634">
    <property type="term" value="C:nucleus"/>
    <property type="evidence" value="ECO:0007669"/>
    <property type="project" value="UniProtKB-SubCell"/>
</dbReference>
<accession>A0A2G2V7B2</accession>
<comment type="caution">
    <text evidence="7">The sequence shown here is derived from an EMBL/GenBank/DDBJ whole genome shotgun (WGS) entry which is preliminary data.</text>
</comment>
<dbReference type="GO" id="GO:0000978">
    <property type="term" value="F:RNA polymerase II cis-regulatory region sequence-specific DNA binding"/>
    <property type="evidence" value="ECO:0007669"/>
    <property type="project" value="TreeGrafter"/>
</dbReference>
<reference evidence="8" key="2">
    <citation type="journal article" date="2017" name="J. Anim. Genet.">
        <title>Multiple reference genome sequences of hot pepper reveal the massive evolution of plant disease resistance genes by retroduplication.</title>
        <authorList>
            <person name="Kim S."/>
            <person name="Park J."/>
            <person name="Yeom S.-I."/>
            <person name="Kim Y.-M."/>
            <person name="Seo E."/>
            <person name="Kim K.-T."/>
            <person name="Kim M.-S."/>
            <person name="Lee J.M."/>
            <person name="Cheong K."/>
            <person name="Shin H.-S."/>
            <person name="Kim S.-B."/>
            <person name="Han K."/>
            <person name="Lee J."/>
            <person name="Park M."/>
            <person name="Lee H.-A."/>
            <person name="Lee H.-Y."/>
            <person name="Lee Y."/>
            <person name="Oh S."/>
            <person name="Lee J.H."/>
            <person name="Choi E."/>
            <person name="Choi E."/>
            <person name="Lee S.E."/>
            <person name="Jeon J."/>
            <person name="Kim H."/>
            <person name="Choi G."/>
            <person name="Song H."/>
            <person name="Lee J."/>
            <person name="Lee S.-C."/>
            <person name="Kwon J.-K."/>
            <person name="Lee H.-Y."/>
            <person name="Koo N."/>
            <person name="Hong Y."/>
            <person name="Kim R.W."/>
            <person name="Kang W.-H."/>
            <person name="Huh J.H."/>
            <person name="Kang B.-C."/>
            <person name="Yang T.-J."/>
            <person name="Lee Y.-H."/>
            <person name="Bennetzen J.L."/>
            <person name="Choi D."/>
        </authorList>
    </citation>
    <scope>NUCLEOTIDE SEQUENCE [LARGE SCALE GENOMIC DNA]</scope>
    <source>
        <strain evidence="8">cv. PBC81</strain>
    </source>
</reference>
<dbReference type="STRING" id="33114.A0A2G2V7B2"/>
<dbReference type="SUPFAM" id="SSF55455">
    <property type="entry name" value="SRF-like"/>
    <property type="match status" value="1"/>
</dbReference>
<dbReference type="PANTHER" id="PTHR11945">
    <property type="entry name" value="MADS BOX PROTEIN"/>
    <property type="match status" value="1"/>
</dbReference>
<dbReference type="EMBL" id="MLFT02000172">
    <property type="protein sequence ID" value="PHT28882.1"/>
    <property type="molecule type" value="Genomic_DNA"/>
</dbReference>
<evidence type="ECO:0000313" key="8">
    <source>
        <dbReference type="Proteomes" id="UP000224567"/>
    </source>
</evidence>
<evidence type="ECO:0000256" key="3">
    <source>
        <dbReference type="ARBA" id="ARBA00023125"/>
    </source>
</evidence>
<keyword evidence="8" id="KW-1185">Reference proteome</keyword>
<sequence>MDKRTGKGRQKIEMKLIEDNKARTVTLSKRKKGLYKKAKEYSTLTGADVGVVLITASGKAHSYGSTSIEKVTDKFLELKQDDRQSDHDDMGKSDVFETFEDLCKEVQALNEKEKERILRYKIMHLHLEVPPDKHRLEQPEAIKSWLDKIKKGKERSCSSQANQV</sequence>
<dbReference type="InterPro" id="IPR002100">
    <property type="entry name" value="TF_MADSbox"/>
</dbReference>
<dbReference type="PRINTS" id="PR00404">
    <property type="entry name" value="MADSDOMAIN"/>
</dbReference>
<name>A0A2G2V7B2_CAPBA</name>
<organism evidence="7 8">
    <name type="scientific">Capsicum baccatum</name>
    <name type="common">Peruvian pepper</name>
    <dbReference type="NCBI Taxonomy" id="33114"/>
    <lineage>
        <taxon>Eukaryota</taxon>
        <taxon>Viridiplantae</taxon>
        <taxon>Streptophyta</taxon>
        <taxon>Embryophyta</taxon>
        <taxon>Tracheophyta</taxon>
        <taxon>Spermatophyta</taxon>
        <taxon>Magnoliopsida</taxon>
        <taxon>eudicotyledons</taxon>
        <taxon>Gunneridae</taxon>
        <taxon>Pentapetalae</taxon>
        <taxon>asterids</taxon>
        <taxon>lamiids</taxon>
        <taxon>Solanales</taxon>
        <taxon>Solanaceae</taxon>
        <taxon>Solanoideae</taxon>
        <taxon>Capsiceae</taxon>
        <taxon>Capsicum</taxon>
    </lineage>
</organism>
<gene>
    <name evidence="7" type="ORF">CQW23_31526</name>
</gene>
<reference evidence="7 8" key="1">
    <citation type="journal article" date="2017" name="Genome Biol.">
        <title>New reference genome sequences of hot pepper reveal the massive evolution of plant disease-resistance genes by retroduplication.</title>
        <authorList>
            <person name="Kim S."/>
            <person name="Park J."/>
            <person name="Yeom S.I."/>
            <person name="Kim Y.M."/>
            <person name="Seo E."/>
            <person name="Kim K.T."/>
            <person name="Kim M.S."/>
            <person name="Lee J.M."/>
            <person name="Cheong K."/>
            <person name="Shin H.S."/>
            <person name="Kim S.B."/>
            <person name="Han K."/>
            <person name="Lee J."/>
            <person name="Park M."/>
            <person name="Lee H.A."/>
            <person name="Lee H.Y."/>
            <person name="Lee Y."/>
            <person name="Oh S."/>
            <person name="Lee J.H."/>
            <person name="Choi E."/>
            <person name="Choi E."/>
            <person name="Lee S.E."/>
            <person name="Jeon J."/>
            <person name="Kim H."/>
            <person name="Choi G."/>
            <person name="Song H."/>
            <person name="Lee J."/>
            <person name="Lee S.C."/>
            <person name="Kwon J.K."/>
            <person name="Lee H.Y."/>
            <person name="Koo N."/>
            <person name="Hong Y."/>
            <person name="Kim R.W."/>
            <person name="Kang W.H."/>
            <person name="Huh J.H."/>
            <person name="Kang B.C."/>
            <person name="Yang T.J."/>
            <person name="Lee Y.H."/>
            <person name="Bennetzen J.L."/>
            <person name="Choi D."/>
        </authorList>
    </citation>
    <scope>NUCLEOTIDE SEQUENCE [LARGE SCALE GENOMIC DNA]</scope>
    <source>
        <strain evidence="8">cv. PBC81</strain>
    </source>
</reference>
<protein>
    <recommendedName>
        <fullName evidence="6">MADS-box domain-containing protein</fullName>
    </recommendedName>
</protein>
<evidence type="ECO:0000256" key="5">
    <source>
        <dbReference type="ARBA" id="ARBA00023242"/>
    </source>
</evidence>
<dbReference type="OrthoDB" id="1291488at2759"/>
<dbReference type="PROSITE" id="PS50066">
    <property type="entry name" value="MADS_BOX_2"/>
    <property type="match status" value="1"/>
</dbReference>
<dbReference type="Proteomes" id="UP000224567">
    <property type="component" value="Unassembled WGS sequence"/>
</dbReference>
<dbReference type="InterPro" id="IPR036879">
    <property type="entry name" value="TF_MADSbox_sf"/>
</dbReference>
<keyword evidence="2" id="KW-0805">Transcription regulation</keyword>
<evidence type="ECO:0000256" key="2">
    <source>
        <dbReference type="ARBA" id="ARBA00023015"/>
    </source>
</evidence>
<dbReference type="PANTHER" id="PTHR11945:SF535">
    <property type="entry name" value="AGAMOUS-LIKE MADS-BOX PROTEIN AGL29"/>
    <property type="match status" value="1"/>
</dbReference>
<evidence type="ECO:0000256" key="4">
    <source>
        <dbReference type="ARBA" id="ARBA00023163"/>
    </source>
</evidence>
<evidence type="ECO:0000259" key="6">
    <source>
        <dbReference type="PROSITE" id="PS50066"/>
    </source>
</evidence>
<evidence type="ECO:0000313" key="7">
    <source>
        <dbReference type="EMBL" id="PHT28882.1"/>
    </source>
</evidence>
<keyword evidence="3" id="KW-0238">DNA-binding</keyword>
<dbReference type="SMART" id="SM00432">
    <property type="entry name" value="MADS"/>
    <property type="match status" value="1"/>
</dbReference>
<evidence type="ECO:0000256" key="1">
    <source>
        <dbReference type="ARBA" id="ARBA00004123"/>
    </source>
</evidence>
<feature type="domain" description="MADS-box" evidence="6">
    <location>
        <begin position="7"/>
        <end position="67"/>
    </location>
</feature>
<proteinExistence type="predicted"/>